<sequence length="108" mass="11245">MGGRVPLRVGKMLWGRALCKLKAVIRFQKDGQKKKKSKSGVANTSTGNLGGLVGGLSIGTNGEGDVTVAATIPTDSNIAPKVSNNNINNIVTNVTVVNDISNNRSNII</sequence>
<evidence type="ECO:0000313" key="2">
    <source>
        <dbReference type="EMBL" id="CAD8771886.1"/>
    </source>
</evidence>
<dbReference type="AlphaFoldDB" id="A0A7S0YEG5"/>
<dbReference type="EMBL" id="HBFM01013236">
    <property type="protein sequence ID" value="CAD8771886.1"/>
    <property type="molecule type" value="Transcribed_RNA"/>
</dbReference>
<proteinExistence type="predicted"/>
<accession>A0A7S0YEG5</accession>
<reference evidence="2" key="1">
    <citation type="submission" date="2021-01" db="EMBL/GenBank/DDBJ databases">
        <authorList>
            <person name="Corre E."/>
            <person name="Pelletier E."/>
            <person name="Niang G."/>
            <person name="Scheremetjew M."/>
            <person name="Finn R."/>
            <person name="Kale V."/>
            <person name="Holt S."/>
            <person name="Cochrane G."/>
            <person name="Meng A."/>
            <person name="Brown T."/>
            <person name="Cohen L."/>
        </authorList>
    </citation>
    <scope>NUCLEOTIDE SEQUENCE</scope>
    <source>
        <strain evidence="2">SAG 63-3</strain>
    </source>
</reference>
<evidence type="ECO:0000256" key="1">
    <source>
        <dbReference type="SAM" id="MobiDB-lite"/>
    </source>
</evidence>
<protein>
    <submittedName>
        <fullName evidence="2">Uncharacterized protein</fullName>
    </submittedName>
</protein>
<feature type="region of interest" description="Disordered" evidence="1">
    <location>
        <begin position="30"/>
        <end position="49"/>
    </location>
</feature>
<name>A0A7S0YEG5_9CHLO</name>
<organism evidence="2">
    <name type="scientific">Polytomella parva</name>
    <dbReference type="NCBI Taxonomy" id="51329"/>
    <lineage>
        <taxon>Eukaryota</taxon>
        <taxon>Viridiplantae</taxon>
        <taxon>Chlorophyta</taxon>
        <taxon>core chlorophytes</taxon>
        <taxon>Chlorophyceae</taxon>
        <taxon>CS clade</taxon>
        <taxon>Chlamydomonadales</taxon>
        <taxon>Chlamydomonadaceae</taxon>
        <taxon>Polytomella</taxon>
    </lineage>
</organism>
<gene>
    <name evidence="2" type="ORF">PPAR00522_LOCUS8289</name>
</gene>